<dbReference type="Pfam" id="PF07992">
    <property type="entry name" value="Pyr_redox_2"/>
    <property type="match status" value="1"/>
</dbReference>
<dbReference type="PRINTS" id="PR00368">
    <property type="entry name" value="FADPNR"/>
</dbReference>
<dbReference type="InterPro" id="IPR036188">
    <property type="entry name" value="FAD/NAD-bd_sf"/>
</dbReference>
<proteinExistence type="inferred from homology"/>
<keyword evidence="3" id="KW-0285">Flavoprotein</keyword>
<comment type="similarity">
    <text evidence="2">Belongs to the class-III pyridine nucleotide-disulfide oxidoreductase family.</text>
</comment>
<dbReference type="PROSITE" id="PS50206">
    <property type="entry name" value="RHODANESE_3"/>
    <property type="match status" value="1"/>
</dbReference>
<comment type="caution">
    <text evidence="6">The sequence shown here is derived from an EMBL/GenBank/DDBJ whole genome shotgun (WGS) entry which is preliminary data.</text>
</comment>
<sequence>MKVVIIGGTAGGAGVAARLRRLDENVEITIIEKNSYISWAGCALPYFAGGVIQDRDTLFLATKEMFYQRFRIEVLEGLRAVGIDRENKNVLVEDAILPTKNPRAIHYDKLVIATGAEAVVPAFARYRNDDGIFTMRSIEDAEGVRNYVKSHNVKSAVVVGGGFIGLEACENLRRLGLKITLVEKAPQVLTPVDPDIANYLHRELDQAGVTLKLGVGIRDIPVLKEEDKAEGSDGAELKVELENGEIINTQMVIMSLGIRPASSFVEKCGVELTSRGYVLVSDTMQTSDPNIFALGDVVTVQDVYEHRLGTIALAGPASKQARVLASNLLLNGADGQAESLEGNAAAHHYHGSLGVSIVRVLHLTAGAVGANRHLLRLQGYPEEQIGEVTVHTPHHVSWFEQALPVHLKVLFDKRSGLILGAQAVGEVSIDKNLEVIAALMQKNSTVYDMVEFESAYAPPFSAPRSPVNMAGSTAVNVVEGLEDSISCEQLQRLAPEKTVFLDVRTPEEYGAGSIPHFINAPLDSLREYLEDHPIDPNKQYVVTCQVGVRGHTAACLLHHAGVQHVMNLSGGYVSWVAHNYKLKNA</sequence>
<gene>
    <name evidence="6" type="ORF">H9850_04570</name>
</gene>
<evidence type="ECO:0000259" key="5">
    <source>
        <dbReference type="PROSITE" id="PS50206"/>
    </source>
</evidence>
<dbReference type="EMBL" id="DXEV01000088">
    <property type="protein sequence ID" value="HIX56730.1"/>
    <property type="molecule type" value="Genomic_DNA"/>
</dbReference>
<dbReference type="Proteomes" id="UP000886829">
    <property type="component" value="Unassembled WGS sequence"/>
</dbReference>
<evidence type="ECO:0000256" key="4">
    <source>
        <dbReference type="ARBA" id="ARBA00022827"/>
    </source>
</evidence>
<dbReference type="InterPro" id="IPR050260">
    <property type="entry name" value="FAD-bd_OxRdtase"/>
</dbReference>
<dbReference type="CDD" id="cd00158">
    <property type="entry name" value="RHOD"/>
    <property type="match status" value="1"/>
</dbReference>
<feature type="domain" description="Rhodanese" evidence="5">
    <location>
        <begin position="494"/>
        <end position="584"/>
    </location>
</feature>
<evidence type="ECO:0000256" key="3">
    <source>
        <dbReference type="ARBA" id="ARBA00022630"/>
    </source>
</evidence>
<reference evidence="6" key="2">
    <citation type="submission" date="2021-04" db="EMBL/GenBank/DDBJ databases">
        <authorList>
            <person name="Gilroy R."/>
        </authorList>
    </citation>
    <scope>NUCLEOTIDE SEQUENCE</scope>
    <source>
        <strain evidence="6">USASDec5-558</strain>
    </source>
</reference>
<evidence type="ECO:0000313" key="6">
    <source>
        <dbReference type="EMBL" id="HIX56730.1"/>
    </source>
</evidence>
<accession>A0A9D1WCU5</accession>
<dbReference type="SMART" id="SM00450">
    <property type="entry name" value="RHOD"/>
    <property type="match status" value="1"/>
</dbReference>
<evidence type="ECO:0000313" key="7">
    <source>
        <dbReference type="Proteomes" id="UP000886829"/>
    </source>
</evidence>
<dbReference type="InterPro" id="IPR016156">
    <property type="entry name" value="FAD/NAD-linked_Rdtase_dimer_sf"/>
</dbReference>
<dbReference type="InterPro" id="IPR036873">
    <property type="entry name" value="Rhodanese-like_dom_sf"/>
</dbReference>
<dbReference type="InterPro" id="IPR023753">
    <property type="entry name" value="FAD/NAD-binding_dom"/>
</dbReference>
<dbReference type="GO" id="GO:0016491">
    <property type="term" value="F:oxidoreductase activity"/>
    <property type="evidence" value="ECO:0007669"/>
    <property type="project" value="InterPro"/>
</dbReference>
<dbReference type="SUPFAM" id="SSF52821">
    <property type="entry name" value="Rhodanese/Cell cycle control phosphatase"/>
    <property type="match status" value="1"/>
</dbReference>
<dbReference type="InterPro" id="IPR004099">
    <property type="entry name" value="Pyr_nucl-diS_OxRdtase_dimer"/>
</dbReference>
<evidence type="ECO:0000256" key="2">
    <source>
        <dbReference type="ARBA" id="ARBA00009130"/>
    </source>
</evidence>
<dbReference type="Pfam" id="PF00581">
    <property type="entry name" value="Rhodanese"/>
    <property type="match status" value="1"/>
</dbReference>
<dbReference type="InterPro" id="IPR001763">
    <property type="entry name" value="Rhodanese-like_dom"/>
</dbReference>
<dbReference type="Pfam" id="PF02852">
    <property type="entry name" value="Pyr_redox_dim"/>
    <property type="match status" value="1"/>
</dbReference>
<name>A0A9D1WCU5_9GAMM</name>
<comment type="cofactor">
    <cofactor evidence="1">
        <name>FAD</name>
        <dbReference type="ChEBI" id="CHEBI:57692"/>
    </cofactor>
</comment>
<dbReference type="SUPFAM" id="SSF55424">
    <property type="entry name" value="FAD/NAD-linked reductases, dimerisation (C-terminal) domain"/>
    <property type="match status" value="1"/>
</dbReference>
<dbReference type="PRINTS" id="PR00411">
    <property type="entry name" value="PNDRDTASEI"/>
</dbReference>
<dbReference type="Gene3D" id="3.40.250.10">
    <property type="entry name" value="Rhodanese-like domain"/>
    <property type="match status" value="1"/>
</dbReference>
<dbReference type="SUPFAM" id="SSF51905">
    <property type="entry name" value="FAD/NAD(P)-binding domain"/>
    <property type="match status" value="2"/>
</dbReference>
<dbReference type="PANTHER" id="PTHR43429">
    <property type="entry name" value="PYRIDINE NUCLEOTIDE-DISULFIDE OXIDOREDUCTASE DOMAIN-CONTAINING"/>
    <property type="match status" value="1"/>
</dbReference>
<evidence type="ECO:0000256" key="1">
    <source>
        <dbReference type="ARBA" id="ARBA00001974"/>
    </source>
</evidence>
<protein>
    <submittedName>
        <fullName evidence="6">FAD-dependent oxidoreductase</fullName>
    </submittedName>
</protein>
<dbReference type="AlphaFoldDB" id="A0A9D1WCU5"/>
<keyword evidence="4" id="KW-0274">FAD</keyword>
<reference evidence="6" key="1">
    <citation type="journal article" date="2021" name="PeerJ">
        <title>Extensive microbial diversity within the chicken gut microbiome revealed by metagenomics and culture.</title>
        <authorList>
            <person name="Gilroy R."/>
            <person name="Ravi A."/>
            <person name="Getino M."/>
            <person name="Pursley I."/>
            <person name="Horton D.L."/>
            <person name="Alikhan N.F."/>
            <person name="Baker D."/>
            <person name="Gharbi K."/>
            <person name="Hall N."/>
            <person name="Watson M."/>
            <person name="Adriaenssens E.M."/>
            <person name="Foster-Nyarko E."/>
            <person name="Jarju S."/>
            <person name="Secka A."/>
            <person name="Antonio M."/>
            <person name="Oren A."/>
            <person name="Chaudhuri R.R."/>
            <person name="La Ragione R."/>
            <person name="Hildebrand F."/>
            <person name="Pallen M.J."/>
        </authorList>
    </citation>
    <scope>NUCLEOTIDE SEQUENCE</scope>
    <source>
        <strain evidence="6">USASDec5-558</strain>
    </source>
</reference>
<dbReference type="Gene3D" id="3.50.50.60">
    <property type="entry name" value="FAD/NAD(P)-binding domain"/>
    <property type="match status" value="2"/>
</dbReference>
<organism evidence="6 7">
    <name type="scientific">Candidatus Anaerobiospirillum pullistercoris</name>
    <dbReference type="NCBI Taxonomy" id="2838452"/>
    <lineage>
        <taxon>Bacteria</taxon>
        <taxon>Pseudomonadati</taxon>
        <taxon>Pseudomonadota</taxon>
        <taxon>Gammaproteobacteria</taxon>
        <taxon>Aeromonadales</taxon>
        <taxon>Succinivibrionaceae</taxon>
        <taxon>Anaerobiospirillum</taxon>
    </lineage>
</organism>